<dbReference type="AlphaFoldDB" id="A0A2A5SSE7"/>
<dbReference type="InterPro" id="IPR017850">
    <property type="entry name" value="Alkaline_phosphatase_core_sf"/>
</dbReference>
<dbReference type="Pfam" id="PF08665">
    <property type="entry name" value="PglZ"/>
    <property type="match status" value="1"/>
</dbReference>
<name>A0A2A5SSE7_LACLC</name>
<dbReference type="EMBL" id="JXKC01000007">
    <property type="protein sequence ID" value="PCS18069.1"/>
    <property type="molecule type" value="Genomic_DNA"/>
</dbReference>
<evidence type="ECO:0000313" key="2">
    <source>
        <dbReference type="Proteomes" id="UP000218711"/>
    </source>
</evidence>
<gene>
    <name evidence="1" type="ORF">RU92_GL002374</name>
</gene>
<evidence type="ECO:0000313" key="1">
    <source>
        <dbReference type="EMBL" id="PCS18069.1"/>
    </source>
</evidence>
<dbReference type="NCBIfam" id="TIGR02687">
    <property type="entry name" value="BREX-1 system phosphatase PglZ type A"/>
    <property type="match status" value="1"/>
</dbReference>
<dbReference type="Proteomes" id="UP000218711">
    <property type="component" value="Unassembled WGS sequence"/>
</dbReference>
<dbReference type="InterPro" id="IPR014060">
    <property type="entry name" value="PglZ"/>
</dbReference>
<reference evidence="1 2" key="1">
    <citation type="submission" date="2014-12" db="EMBL/GenBank/DDBJ databases">
        <title>Draft genome sequences of 10 type strains of Lactococcus.</title>
        <authorList>
            <person name="Sun Z."/>
            <person name="Zhong Z."/>
            <person name="Liu W."/>
            <person name="Zhang W."/>
            <person name="Zhang H."/>
        </authorList>
    </citation>
    <scope>NUCLEOTIDE SEQUENCE [LARGE SCALE GENOMIC DNA]</scope>
    <source>
        <strain evidence="1 2">DSM 21502</strain>
    </source>
</reference>
<comment type="caution">
    <text evidence="1">The sequence shown here is derived from an EMBL/GenBank/DDBJ whole genome shotgun (WGS) entry which is preliminary data.</text>
</comment>
<accession>A0A2A5SSE7</accession>
<dbReference type="RefSeq" id="WP_096816371.1">
    <property type="nucleotide sequence ID" value="NZ_JXKC01000007.1"/>
</dbReference>
<proteinExistence type="predicted"/>
<organism evidence="1 2">
    <name type="scientific">Lactococcus cremoris subsp. tructae</name>
    <dbReference type="NCBI Taxonomy" id="542833"/>
    <lineage>
        <taxon>Bacteria</taxon>
        <taxon>Bacillati</taxon>
        <taxon>Bacillota</taxon>
        <taxon>Bacilli</taxon>
        <taxon>Lactobacillales</taxon>
        <taxon>Streptococcaceae</taxon>
        <taxon>Lactococcus</taxon>
    </lineage>
</organism>
<protein>
    <submittedName>
        <fullName evidence="1">Uncharacterized protein</fullName>
    </submittedName>
</protein>
<sequence>MSDLNLNQIQKRLNELFVSYGERKLIFWFDPKKEFEEDIDSGAIYLADATLYKLEPHSQLITKRFFELEDTENNYLIYAPFERMSDDDENNHLLSILKYSSLFSADRIALVMDQLEIPSDLHAVMSTYEKFFRAKPRIETFEKLSSNGIKSKEELEMTLMAVLTKANTAQLYSILQVLLVEFASGDTERYFKLKTFNLEEAFWKYVKKYYGYASENPSISNLSIAFFTNAFYGQLTHQDLPTSLKAHEVLEQNTAIISFMDGVVNDSRYSESFDKLSEGVFRVINGERLLDKIAAEDLINADIFEAVHGRIIKYYIKQLLAGDTTPVISNLSLTEVATQKMHSHFASAYEHQYQALISAQQLLNFSLPTNISQFSVLVKEYEENIYQFDQYYRQFIWYLDQVEDQDEFLNLQALVEKTYKRTLDEMIRIWNDLLSLDARPSMLDFYDQYAQSKTKTVVIISDALRYEAAKEIQAMFQTEKKYSTKMETIFSVLPSVTEFGKAASLKSAHESFEYLESFDVRVNGMKSSGTNNRDKILKAKNQNSLAITYDDVIAKENAKALRELFNGQEVIYLYHDQIDKTGDHGQEKQVFDAVQKTIDELRKLLPRISNGANVYRFIITSDHGFIYTRSKVDEHEKIDNPSMDSEDRVERRFIISNSRYEEVGMGSVKLGDVLRNDDSRFVHFPETSSIFKVRGGGQSYVHGGSSPQEMIVPVLEIVVARGTSTKEPAQIKLMSTKRKVVGLSLTLEFYQTEPVSDTTTKSQYALYFEDGEGERISNEHAYHVDSTSTAASERFTNFTFDFANRSYGSNEKVVLVIKDMETKVEMERQEFIIDNPFSGDFGFDI</sequence>
<dbReference type="Gene3D" id="3.40.720.10">
    <property type="entry name" value="Alkaline Phosphatase, subunit A"/>
    <property type="match status" value="1"/>
</dbReference>